<evidence type="ECO:0000313" key="6">
    <source>
        <dbReference type="Proteomes" id="UP000823388"/>
    </source>
</evidence>
<dbReference type="PANTHER" id="PTHR23054:SF18">
    <property type="entry name" value="TERNARY COMPLEX FACTOR MIP1, LEUCINE-ZIPPER"/>
    <property type="match status" value="1"/>
</dbReference>
<feature type="signal peptide" evidence="2">
    <location>
        <begin position="1"/>
        <end position="23"/>
    </location>
</feature>
<proteinExistence type="predicted"/>
<feature type="domain" description="DUF547" evidence="3">
    <location>
        <begin position="449"/>
        <end position="599"/>
    </location>
</feature>
<accession>A0A8T0MCI8</accession>
<evidence type="ECO:0000256" key="2">
    <source>
        <dbReference type="SAM" id="SignalP"/>
    </source>
</evidence>
<feature type="chain" id="PRO_5035797263" description="Electron transporter" evidence="2">
    <location>
        <begin position="24"/>
        <end position="684"/>
    </location>
</feature>
<feature type="region of interest" description="Disordered" evidence="1">
    <location>
        <begin position="192"/>
        <end position="211"/>
    </location>
</feature>
<dbReference type="Proteomes" id="UP000823388">
    <property type="component" value="Chromosome 9N"/>
</dbReference>
<evidence type="ECO:0008006" key="7">
    <source>
        <dbReference type="Google" id="ProtNLM"/>
    </source>
</evidence>
<dbReference type="EMBL" id="CM029054">
    <property type="protein sequence ID" value="KAG2534951.1"/>
    <property type="molecule type" value="Genomic_DNA"/>
</dbReference>
<keyword evidence="6" id="KW-1185">Reference proteome</keyword>
<protein>
    <recommendedName>
        <fullName evidence="7">Electron transporter</fullName>
    </recommendedName>
</protein>
<dbReference type="PANTHER" id="PTHR23054">
    <property type="entry name" value="TERNARY COMPLEX FACTOR MIP1, LEUCINE-ZIPPER-RELATED"/>
    <property type="match status" value="1"/>
</dbReference>
<dbReference type="InterPro" id="IPR006869">
    <property type="entry name" value="DUF547"/>
</dbReference>
<evidence type="ECO:0000259" key="3">
    <source>
        <dbReference type="Pfam" id="PF04784"/>
    </source>
</evidence>
<dbReference type="InterPro" id="IPR025757">
    <property type="entry name" value="MIP1_Leuzipper"/>
</dbReference>
<dbReference type="Pfam" id="PF04784">
    <property type="entry name" value="DUF547"/>
    <property type="match status" value="1"/>
</dbReference>
<evidence type="ECO:0000259" key="4">
    <source>
        <dbReference type="Pfam" id="PF14389"/>
    </source>
</evidence>
<comment type="caution">
    <text evidence="5">The sequence shown here is derived from an EMBL/GenBank/DDBJ whole genome shotgun (WGS) entry which is preliminary data.</text>
</comment>
<evidence type="ECO:0000256" key="1">
    <source>
        <dbReference type="SAM" id="MobiDB-lite"/>
    </source>
</evidence>
<evidence type="ECO:0000313" key="5">
    <source>
        <dbReference type="EMBL" id="KAG2534951.1"/>
    </source>
</evidence>
<keyword evidence="2" id="KW-0732">Signal</keyword>
<sequence length="684" mass="77097">MRMLFKVLLHRVVRFAFLQSVHSCWLVLELHQAMEVEAPETKGHRAFAKPLKPFSSSERHKQSKSYFEEIYGADALRSSDKTIVLPKPGAVKAKVKSDINKDVRPGRGAQSTLRKEILQLEKHLKDQQVVRGALEKALGPDAAPVSLSPENPMPKAANELIREIATLELEVKNMEQYLLMLYRKAFEQQAPAFSPPDNREASKPSLSSRSGQLWEMPMAMKSFKSREDTALRSSYPLPHKKWNDPLTTSVRPDRAVDSDVLRCQSALSYRGVCSSRIQPSDDDSLARALRSCHSQPFSFLEEGETGASGMISLAEYLGTNVADHIPETPNNLSEEMVRCMAGIYCRLADPPLVHHGSSSSPTSSFSSTSAVSPQYVGDMWSPNYKRETTLDSRLINPFHVEGLKEFSGPYNTMVEVPMISHDSRRLKEAEDLLQTYKLILYRLETVDMRRMTNEEKIAFWVNIHNALLMHAYLKNGVPQNNLKKTSLLVKFLLSLTYVSTATQAACKIAGRNINIAVIQSMVLGCNTHCPGQWLRTLLYPRIKSKVTKAGHEWRAFAVAQSEPLLRFALCSGSHSDPAVRVYTPKRLFHQLEAAKEEFIRATAGVWREQKLLLPKLVEAYAKDVKLSPQGLVDMVQRYLPESMRMAVQRCQQGGRSSSKVVEWVPYNPAFRYLLARDLAFPHLS</sequence>
<dbReference type="AlphaFoldDB" id="A0A8T0MCI8"/>
<organism evidence="5 6">
    <name type="scientific">Panicum virgatum</name>
    <name type="common">Blackwell switchgrass</name>
    <dbReference type="NCBI Taxonomy" id="38727"/>
    <lineage>
        <taxon>Eukaryota</taxon>
        <taxon>Viridiplantae</taxon>
        <taxon>Streptophyta</taxon>
        <taxon>Embryophyta</taxon>
        <taxon>Tracheophyta</taxon>
        <taxon>Spermatophyta</taxon>
        <taxon>Magnoliopsida</taxon>
        <taxon>Liliopsida</taxon>
        <taxon>Poales</taxon>
        <taxon>Poaceae</taxon>
        <taxon>PACMAD clade</taxon>
        <taxon>Panicoideae</taxon>
        <taxon>Panicodae</taxon>
        <taxon>Paniceae</taxon>
        <taxon>Panicinae</taxon>
        <taxon>Panicum</taxon>
        <taxon>Panicum sect. Hiantes</taxon>
    </lineage>
</organism>
<dbReference type="Pfam" id="PF14389">
    <property type="entry name" value="Lzipper-MIP1"/>
    <property type="match status" value="1"/>
</dbReference>
<feature type="domain" description="Ternary complex factor MIP1 leucine-zipper" evidence="4">
    <location>
        <begin position="108"/>
        <end position="188"/>
    </location>
</feature>
<gene>
    <name evidence="5" type="ORF">PVAP13_9NG076200</name>
</gene>
<reference evidence="5" key="1">
    <citation type="submission" date="2020-05" db="EMBL/GenBank/DDBJ databases">
        <title>WGS assembly of Panicum virgatum.</title>
        <authorList>
            <person name="Lovell J.T."/>
            <person name="Jenkins J."/>
            <person name="Shu S."/>
            <person name="Juenger T.E."/>
            <person name="Schmutz J."/>
        </authorList>
    </citation>
    <scope>NUCLEOTIDE SEQUENCE</scope>
    <source>
        <strain evidence="5">AP13</strain>
    </source>
</reference>
<name>A0A8T0MCI8_PANVG</name>